<reference evidence="3 4" key="1">
    <citation type="submission" date="2019-01" db="EMBL/GenBank/DDBJ databases">
        <title>Senegalimassilia sp. nov. KGMB04484 isolated human feces.</title>
        <authorList>
            <person name="Han K.-I."/>
            <person name="Kim J.-S."/>
            <person name="Lee K.C."/>
            <person name="Suh M.K."/>
            <person name="Eom M.K."/>
            <person name="Lee J.H."/>
            <person name="Park S.-H."/>
            <person name="Kang S.W."/>
            <person name="Park J.-E."/>
            <person name="Oh B.S."/>
            <person name="Yu S.Y."/>
            <person name="Choi S.-H."/>
            <person name="Lee D.H."/>
            <person name="Yoon H."/>
            <person name="Kim B.-Y."/>
            <person name="Lee J.H."/>
            <person name="Lee J.-S."/>
        </authorList>
    </citation>
    <scope>NUCLEOTIDE SEQUENCE [LARGE SCALE GENOMIC DNA]</scope>
    <source>
        <strain evidence="3 4">KGMB04484</strain>
    </source>
</reference>
<feature type="transmembrane region" description="Helical" evidence="1">
    <location>
        <begin position="9"/>
        <end position="29"/>
    </location>
</feature>
<keyword evidence="1" id="KW-1133">Transmembrane helix</keyword>
<protein>
    <submittedName>
        <fullName evidence="3">GGDEF domain-containing protein</fullName>
    </submittedName>
</protein>
<feature type="domain" description="GGDEF" evidence="2">
    <location>
        <begin position="77"/>
        <end position="135"/>
    </location>
</feature>
<evidence type="ECO:0000313" key="3">
    <source>
        <dbReference type="EMBL" id="RXZ53715.1"/>
    </source>
</evidence>
<keyword evidence="4" id="KW-1185">Reference proteome</keyword>
<name>A0A4Q2JXC8_9ACTN</name>
<dbReference type="PROSITE" id="PS51257">
    <property type="entry name" value="PROKAR_LIPOPROTEIN"/>
    <property type="match status" value="1"/>
</dbReference>
<dbReference type="InterPro" id="IPR029787">
    <property type="entry name" value="Nucleotide_cyclase"/>
</dbReference>
<dbReference type="OrthoDB" id="8526884at2"/>
<gene>
    <name evidence="3" type="ORF">ET524_03810</name>
</gene>
<evidence type="ECO:0000259" key="2">
    <source>
        <dbReference type="Pfam" id="PF00990"/>
    </source>
</evidence>
<evidence type="ECO:0000256" key="1">
    <source>
        <dbReference type="SAM" id="Phobius"/>
    </source>
</evidence>
<dbReference type="Pfam" id="PF00990">
    <property type="entry name" value="GGDEF"/>
    <property type="match status" value="1"/>
</dbReference>
<dbReference type="EMBL" id="SDPW01000001">
    <property type="protein sequence ID" value="RXZ53715.1"/>
    <property type="molecule type" value="Genomic_DNA"/>
</dbReference>
<dbReference type="AlphaFoldDB" id="A0A4Q2JXC8"/>
<comment type="caution">
    <text evidence="3">The sequence shown here is derived from an EMBL/GenBank/DDBJ whole genome shotgun (WGS) entry which is preliminary data.</text>
</comment>
<dbReference type="Proteomes" id="UP000293345">
    <property type="component" value="Unassembled WGS sequence"/>
</dbReference>
<dbReference type="InterPro" id="IPR000160">
    <property type="entry name" value="GGDEF_dom"/>
</dbReference>
<dbReference type="Gene3D" id="3.30.70.270">
    <property type="match status" value="1"/>
</dbReference>
<organism evidence="3 4">
    <name type="scientific">Senegalimassilia faecalis</name>
    <dbReference type="NCBI Taxonomy" id="2509433"/>
    <lineage>
        <taxon>Bacteria</taxon>
        <taxon>Bacillati</taxon>
        <taxon>Actinomycetota</taxon>
        <taxon>Coriobacteriia</taxon>
        <taxon>Coriobacteriales</taxon>
        <taxon>Coriobacteriaceae</taxon>
        <taxon>Senegalimassilia</taxon>
    </lineage>
</organism>
<evidence type="ECO:0000313" key="4">
    <source>
        <dbReference type="Proteomes" id="UP000293345"/>
    </source>
</evidence>
<dbReference type="InterPro" id="IPR043128">
    <property type="entry name" value="Rev_trsase/Diguanyl_cyclase"/>
</dbReference>
<keyword evidence="1" id="KW-0472">Membrane</keyword>
<dbReference type="RefSeq" id="WP_129423409.1">
    <property type="nucleotide sequence ID" value="NZ_SDPW01000001.1"/>
</dbReference>
<accession>A0A4Q2JXC8</accession>
<keyword evidence="1" id="KW-0812">Transmembrane</keyword>
<dbReference type="SUPFAM" id="SSF55073">
    <property type="entry name" value="Nucleotide cyclase"/>
    <property type="match status" value="1"/>
</dbReference>
<proteinExistence type="predicted"/>
<sequence>MRRIHVQNISVISIAVTIILGLACVAIFMQGRVQFETLQQATETYISCEKDAKQLQSGSDYLTEQVRMVDMTSDLRYTIEEKINAINEQLARPEDGMPKVSLSVGVAFADRPNPGENLFKDADQALYYTKEHGRNGCTFYGDKGTGAGADTQG</sequence>